<comment type="caution">
    <text evidence="1">The sequence shown here is derived from an EMBL/GenBank/DDBJ whole genome shotgun (WGS) entry which is preliminary data.</text>
</comment>
<evidence type="ECO:0008006" key="3">
    <source>
        <dbReference type="Google" id="ProtNLM"/>
    </source>
</evidence>
<evidence type="ECO:0000313" key="1">
    <source>
        <dbReference type="EMBL" id="KHE92150.1"/>
    </source>
</evidence>
<dbReference type="Proteomes" id="UP000030652">
    <property type="component" value="Unassembled WGS sequence"/>
</dbReference>
<dbReference type="EMBL" id="JRYO01000148">
    <property type="protein sequence ID" value="KHE92150.1"/>
    <property type="molecule type" value="Genomic_DNA"/>
</dbReference>
<gene>
    <name evidence="1" type="ORF">SCABRO_02100</name>
</gene>
<evidence type="ECO:0000313" key="2">
    <source>
        <dbReference type="Proteomes" id="UP000030652"/>
    </source>
</evidence>
<dbReference type="SUPFAM" id="SSF55961">
    <property type="entry name" value="Bet v1-like"/>
    <property type="match status" value="1"/>
</dbReference>
<dbReference type="eggNOG" id="COG4276">
    <property type="taxonomic scope" value="Bacteria"/>
</dbReference>
<dbReference type="CDD" id="cd07820">
    <property type="entry name" value="SRPBCC_3"/>
    <property type="match status" value="1"/>
</dbReference>
<reference evidence="1 2" key="1">
    <citation type="submission" date="2014-10" db="EMBL/GenBank/DDBJ databases">
        <title>Draft genome of anammox bacterium scalindua brodae, obtained using differential coverage binning of sequence data from two enrichment reactors.</title>
        <authorList>
            <person name="Speth D.R."/>
            <person name="Russ L."/>
            <person name="Kartal B."/>
            <person name="Op den Camp H.J."/>
            <person name="Dutilh B.E."/>
            <person name="Jetten M.S."/>
        </authorList>
    </citation>
    <scope>NUCLEOTIDE SEQUENCE [LARGE SCALE GENOMIC DNA]</scope>
    <source>
        <strain evidence="1">RU1</strain>
    </source>
</reference>
<dbReference type="AlphaFoldDB" id="A0A0B0ENC2"/>
<protein>
    <recommendedName>
        <fullName evidence="3">CDP-paratose 2-epimerase</fullName>
    </recommendedName>
</protein>
<organism evidence="1 2">
    <name type="scientific">Candidatus Scalindua brodae</name>
    <dbReference type="NCBI Taxonomy" id="237368"/>
    <lineage>
        <taxon>Bacteria</taxon>
        <taxon>Pseudomonadati</taxon>
        <taxon>Planctomycetota</taxon>
        <taxon>Candidatus Brocadiia</taxon>
        <taxon>Candidatus Brocadiales</taxon>
        <taxon>Candidatus Scalinduaceae</taxon>
        <taxon>Candidatus Scalindua</taxon>
    </lineage>
</organism>
<accession>A0A0B0ENC2</accession>
<dbReference type="InterPro" id="IPR023393">
    <property type="entry name" value="START-like_dom_sf"/>
</dbReference>
<sequence length="177" mass="21130">MNREKRIIRINSENMDNLPSHCKKVSGNKTHTLSTSMCLPLKRDDVFPFFADASNLETITPPELCFSILSPQPITINEGTIINYQLRLFGIPFKWRTRITLWEPPHRFIDEQISGPYRLWIHTHRFLEENESTTITDEVQYWLPWWPFGEVSYPFVYLLLKRIFSYRQKKIWQILVG</sequence>
<name>A0A0B0ENC2_9BACT</name>
<proteinExistence type="predicted"/>
<dbReference type="Gene3D" id="3.30.530.20">
    <property type="match status" value="1"/>
</dbReference>